<reference evidence="3" key="1">
    <citation type="submission" date="2017-02" db="UniProtKB">
        <authorList>
            <consortium name="WormBaseParasite"/>
        </authorList>
    </citation>
    <scope>IDENTIFICATION</scope>
</reference>
<dbReference type="AlphaFoldDB" id="A0A0R3U0Q1"/>
<keyword evidence="2" id="KW-1185">Reference proteome</keyword>
<evidence type="ECO:0000313" key="1">
    <source>
        <dbReference type="EMBL" id="VDO16683.1"/>
    </source>
</evidence>
<name>A0A0R3U0Q1_RODNA</name>
<dbReference type="EMBL" id="UZAE01015844">
    <property type="protein sequence ID" value="VDO16683.1"/>
    <property type="molecule type" value="Genomic_DNA"/>
</dbReference>
<sequence>MLGATMTLQAIVYRKPNCFRKTEENYAFARLYRQRKSQEGLLANVAEPSGIDTVKFDSEENEEIEIFPKKLLRLLSTVQCHLETHIDSES</sequence>
<reference evidence="1 2" key="2">
    <citation type="submission" date="2018-11" db="EMBL/GenBank/DDBJ databases">
        <authorList>
            <consortium name="Pathogen Informatics"/>
        </authorList>
    </citation>
    <scope>NUCLEOTIDE SEQUENCE [LARGE SCALE GENOMIC DNA]</scope>
</reference>
<gene>
    <name evidence="1" type="ORF">HNAJ_LOCUS13674</name>
</gene>
<dbReference type="Proteomes" id="UP000278807">
    <property type="component" value="Unassembled WGS sequence"/>
</dbReference>
<accession>A0A0R3U0Q1</accession>
<dbReference type="WBParaSite" id="HNAJ_0001370001-mRNA-1">
    <property type="protein sequence ID" value="HNAJ_0001370001-mRNA-1"/>
    <property type="gene ID" value="HNAJ_0001370001"/>
</dbReference>
<protein>
    <submittedName>
        <fullName evidence="1 3">Uncharacterized protein</fullName>
    </submittedName>
</protein>
<proteinExistence type="predicted"/>
<evidence type="ECO:0000313" key="2">
    <source>
        <dbReference type="Proteomes" id="UP000278807"/>
    </source>
</evidence>
<organism evidence="3">
    <name type="scientific">Rodentolepis nana</name>
    <name type="common">Dwarf tapeworm</name>
    <name type="synonym">Hymenolepis nana</name>
    <dbReference type="NCBI Taxonomy" id="102285"/>
    <lineage>
        <taxon>Eukaryota</taxon>
        <taxon>Metazoa</taxon>
        <taxon>Spiralia</taxon>
        <taxon>Lophotrochozoa</taxon>
        <taxon>Platyhelminthes</taxon>
        <taxon>Cestoda</taxon>
        <taxon>Eucestoda</taxon>
        <taxon>Cyclophyllidea</taxon>
        <taxon>Hymenolepididae</taxon>
        <taxon>Rodentolepis</taxon>
    </lineage>
</organism>
<evidence type="ECO:0000313" key="3">
    <source>
        <dbReference type="WBParaSite" id="HNAJ_0001370001-mRNA-1"/>
    </source>
</evidence>